<dbReference type="PROSITE" id="PS50275">
    <property type="entry name" value="SAC"/>
    <property type="match status" value="1"/>
</dbReference>
<comment type="subcellular location">
    <subcellularLocation>
        <location evidence="1">Endomembrane system</location>
    </subcellularLocation>
</comment>
<dbReference type="GO" id="GO:0012505">
    <property type="term" value="C:endomembrane system"/>
    <property type="evidence" value="ECO:0007669"/>
    <property type="project" value="UniProtKB-SubCell"/>
</dbReference>
<dbReference type="EMBL" id="WVUK01000049">
    <property type="protein sequence ID" value="KAF7495254.1"/>
    <property type="molecule type" value="Genomic_DNA"/>
</dbReference>
<keyword evidence="2" id="KW-0378">Hydrolase</keyword>
<gene>
    <name evidence="5" type="ORF">SSS_5466</name>
</gene>
<dbReference type="GO" id="GO:0043813">
    <property type="term" value="F:phosphatidylinositol-3,5-bisphosphate 5-phosphatase activity"/>
    <property type="evidence" value="ECO:0007669"/>
    <property type="project" value="InterPro"/>
</dbReference>
<reference evidence="7" key="1">
    <citation type="journal article" date="2020" name="PLoS Negl. Trop. Dis.">
        <title>High-quality nuclear genome for Sarcoptes scabiei-A critical resource for a neglected parasite.</title>
        <authorList>
            <person name="Korhonen P.K."/>
            <person name="Gasser R.B."/>
            <person name="Ma G."/>
            <person name="Wang T."/>
            <person name="Stroehlein A.J."/>
            <person name="Young N.D."/>
            <person name="Ang C.S."/>
            <person name="Fernando D.D."/>
            <person name="Lu H.C."/>
            <person name="Taylor S."/>
            <person name="Reynolds S.L."/>
            <person name="Mofiz E."/>
            <person name="Najaraj S.H."/>
            <person name="Gowda H."/>
            <person name="Madugundu A."/>
            <person name="Renuse S."/>
            <person name="Holt D."/>
            <person name="Pandey A."/>
            <person name="Papenfuss A.T."/>
            <person name="Fischer K."/>
        </authorList>
    </citation>
    <scope>NUCLEOTIDE SEQUENCE [LARGE SCALE GENOMIC DNA]</scope>
</reference>
<dbReference type="Pfam" id="PF02383">
    <property type="entry name" value="Syja_N"/>
    <property type="match status" value="1"/>
</dbReference>
<proteinExistence type="predicted"/>
<evidence type="ECO:0000256" key="2">
    <source>
        <dbReference type="ARBA" id="ARBA00022801"/>
    </source>
</evidence>
<reference evidence="6" key="3">
    <citation type="submission" date="2022-06" db="UniProtKB">
        <authorList>
            <consortium name="EnsemblMetazoa"/>
        </authorList>
    </citation>
    <scope>IDENTIFICATION</scope>
</reference>
<dbReference type="EnsemblMetazoa" id="SSS_5466s_mrna">
    <property type="protein sequence ID" value="KAF7495254.1"/>
    <property type="gene ID" value="SSS_5466"/>
</dbReference>
<sequence length="927" mass="109139">MNEPEPKAKMKNNESFCIEKILCYIFKNFLYIIGSSNCKRKHRVMKIDRRKARELIIQFEDTVYTTDELNAYRIQEGFDHSKKIQTIVAFGIVGFVRFMEGYYLILIVKRRCIALIGAHCIYKIEDTKMVYVPNEEKTILDEMKCLKVFANVDLKSDFYFSYSYDLSNTIQYNLMSDRSEEHRNLVYGFGTPNTAWERNCSPTIESEIVSFRQSDRNIYINPNMKFVWNEFLLEPMNDVHNDFFLYICYGFVGQVALPIEGRNLMLTLIARRSKKYAGTRYLKRGVNCDGYSANEVETEQIVHDGNISSFRHGLFSSYVQVRGSVPIYWSQNIAKMTPKPSINIDINDPFFEAAGKHFNHLMHQYGSPIIVFNLVKRKEKHLQESILYNEFESLIEYLNQFIPRKHHIMLVGYDMAKSKKQNDNVINYLAIIANYLMKKTGFFQNRIFTIEQNICCDIANNHRACDNGGSKSIRSLHQTGIIRVNCVDCLDRTNTAQCVIGTVALSYQLYSMGVLNEPELSFDSGCVQLLEELYEDHGDTLALQYGGSQLVHRMKTYRRSAPITTQSKDIMQSLSRYYSNAFEDWNKQTAINMFLGIYDKNQNCPLITEVSTDYELHHQFYGENLKIITDKYEAYEKKLSIEQNYNRLTKWWSDKVAITLPRAAKEIFKFQSENFDDDQDHYHHRFIKRIINYDWFFDVHRLQENTVLSETFLFNMKRLKCLGSFAKKTSQTYWTKSIRTNLIDTIKRDNSDAFAESDRDEKIIIRFENNYKNFVLKNIPEYLIEDRFKTKKSTKKMNSTKIFRTPSSSTSFSSLESSLMRSKKSFQSSRIVSPSSSSSLILSNVLKSTTSNKRYLQQEWINNREYYRHYFDNLNRINQNNRFESNVSYRIYSLTLKRIQSMRNPLSSDNLNKYRNYLRLKNFYNDL</sequence>
<evidence type="ECO:0000313" key="6">
    <source>
        <dbReference type="EnsemblMetazoa" id="KAF7495254.1"/>
    </source>
</evidence>
<name>A0A834VHA1_SARSC</name>
<dbReference type="GO" id="GO:0046856">
    <property type="term" value="P:phosphatidylinositol dephosphorylation"/>
    <property type="evidence" value="ECO:0007669"/>
    <property type="project" value="InterPro"/>
</dbReference>
<protein>
    <submittedName>
        <fullName evidence="5">Polyphosphoinositide phosphatase</fullName>
    </submittedName>
</protein>
<keyword evidence="3" id="KW-0472">Membrane</keyword>
<dbReference type="AlphaFoldDB" id="A0A834VHA1"/>
<evidence type="ECO:0000313" key="5">
    <source>
        <dbReference type="EMBL" id="KAF7495254.1"/>
    </source>
</evidence>
<organism evidence="5">
    <name type="scientific">Sarcoptes scabiei</name>
    <name type="common">Itch mite</name>
    <name type="synonym">Acarus scabiei</name>
    <dbReference type="NCBI Taxonomy" id="52283"/>
    <lineage>
        <taxon>Eukaryota</taxon>
        <taxon>Metazoa</taxon>
        <taxon>Ecdysozoa</taxon>
        <taxon>Arthropoda</taxon>
        <taxon>Chelicerata</taxon>
        <taxon>Arachnida</taxon>
        <taxon>Acari</taxon>
        <taxon>Acariformes</taxon>
        <taxon>Sarcoptiformes</taxon>
        <taxon>Astigmata</taxon>
        <taxon>Psoroptidia</taxon>
        <taxon>Sarcoptoidea</taxon>
        <taxon>Sarcoptidae</taxon>
        <taxon>Sarcoptinae</taxon>
        <taxon>Sarcoptes</taxon>
    </lineage>
</organism>
<dbReference type="PANTHER" id="PTHR45738">
    <property type="entry name" value="POLYPHOSPHOINOSITIDE PHOSPHATASE"/>
    <property type="match status" value="1"/>
</dbReference>
<dbReference type="PANTHER" id="PTHR45738:SF5">
    <property type="entry name" value="POLYPHOSPHOINOSITIDE PHOSPHATASE"/>
    <property type="match status" value="1"/>
</dbReference>
<dbReference type="OrthoDB" id="405996at2759"/>
<evidence type="ECO:0000256" key="3">
    <source>
        <dbReference type="ARBA" id="ARBA00023136"/>
    </source>
</evidence>
<reference evidence="5" key="2">
    <citation type="submission" date="2020-01" db="EMBL/GenBank/DDBJ databases">
        <authorList>
            <person name="Korhonen P.K.K."/>
            <person name="Guangxu M.G."/>
            <person name="Wang T.W."/>
            <person name="Stroehlein A.J.S."/>
            <person name="Young N.D."/>
            <person name="Ang C.-S.A."/>
            <person name="Fernando D.W.F."/>
            <person name="Lu H.L."/>
            <person name="Taylor S.T."/>
            <person name="Ehtesham M.E.M."/>
            <person name="Najaraj S.H.N."/>
            <person name="Harsha G.H.G."/>
            <person name="Madugundu A.M."/>
            <person name="Renuse S.R."/>
            <person name="Holt D.H."/>
            <person name="Pandey A.P."/>
            <person name="Papenfuss A.P."/>
            <person name="Gasser R.B.G."/>
            <person name="Fischer K.F."/>
        </authorList>
    </citation>
    <scope>NUCLEOTIDE SEQUENCE</scope>
    <source>
        <strain evidence="5">SSS_KF_BRIS2020</strain>
    </source>
</reference>
<dbReference type="Proteomes" id="UP000070412">
    <property type="component" value="Unassembled WGS sequence"/>
</dbReference>
<evidence type="ECO:0000256" key="1">
    <source>
        <dbReference type="ARBA" id="ARBA00004308"/>
    </source>
</evidence>
<evidence type="ECO:0000313" key="7">
    <source>
        <dbReference type="Proteomes" id="UP000070412"/>
    </source>
</evidence>
<feature type="domain" description="SAC" evidence="4">
    <location>
        <begin position="149"/>
        <end position="547"/>
    </location>
</feature>
<evidence type="ECO:0000259" key="4">
    <source>
        <dbReference type="PROSITE" id="PS50275"/>
    </source>
</evidence>
<accession>A0A834VHA1</accession>
<dbReference type="InterPro" id="IPR043573">
    <property type="entry name" value="Fig4-like"/>
</dbReference>
<keyword evidence="7" id="KW-1185">Reference proteome</keyword>
<dbReference type="InterPro" id="IPR002013">
    <property type="entry name" value="SAC_dom"/>
</dbReference>